<proteinExistence type="predicted"/>
<evidence type="ECO:0008006" key="3">
    <source>
        <dbReference type="Google" id="ProtNLM"/>
    </source>
</evidence>
<dbReference type="EMBL" id="BMNE01000008">
    <property type="protein sequence ID" value="GGN94277.1"/>
    <property type="molecule type" value="Genomic_DNA"/>
</dbReference>
<name>A0ABQ2KV73_9NOCA</name>
<dbReference type="Proteomes" id="UP000658127">
    <property type="component" value="Unassembled WGS sequence"/>
</dbReference>
<evidence type="ECO:0000313" key="2">
    <source>
        <dbReference type="Proteomes" id="UP000658127"/>
    </source>
</evidence>
<comment type="caution">
    <text evidence="1">The sequence shown here is derived from an EMBL/GenBank/DDBJ whole genome shotgun (WGS) entry which is preliminary data.</text>
</comment>
<protein>
    <recommendedName>
        <fullName evidence="3">Recombinase family protein</fullName>
    </recommendedName>
</protein>
<sequence length="110" mass="12244">MKPIAIGYLRSDLSGAAQNWDEIRIRSLAKRYGYDLAKTIVFTARTADPVTGLITIVRRINAEAVLAPHRRHLGVEIPLALVGTCDVITVDDESTYARSYFAVHDRMFAP</sequence>
<accession>A0ABQ2KV73</accession>
<dbReference type="RefSeq" id="WP_189033570.1">
    <property type="nucleotide sequence ID" value="NZ_BMNE01000008.1"/>
</dbReference>
<keyword evidence="2" id="KW-1185">Reference proteome</keyword>
<evidence type="ECO:0000313" key="1">
    <source>
        <dbReference type="EMBL" id="GGN94277.1"/>
    </source>
</evidence>
<gene>
    <name evidence="1" type="ORF">GCM10011610_57040</name>
</gene>
<organism evidence="1 2">
    <name type="scientific">Nocardia rhizosphaerihabitans</name>
    <dbReference type="NCBI Taxonomy" id="1691570"/>
    <lineage>
        <taxon>Bacteria</taxon>
        <taxon>Bacillati</taxon>
        <taxon>Actinomycetota</taxon>
        <taxon>Actinomycetes</taxon>
        <taxon>Mycobacteriales</taxon>
        <taxon>Nocardiaceae</taxon>
        <taxon>Nocardia</taxon>
    </lineage>
</organism>
<reference evidence="2" key="1">
    <citation type="journal article" date="2019" name="Int. J. Syst. Evol. Microbiol.">
        <title>The Global Catalogue of Microorganisms (GCM) 10K type strain sequencing project: providing services to taxonomists for standard genome sequencing and annotation.</title>
        <authorList>
            <consortium name="The Broad Institute Genomics Platform"/>
            <consortium name="The Broad Institute Genome Sequencing Center for Infectious Disease"/>
            <person name="Wu L."/>
            <person name="Ma J."/>
        </authorList>
    </citation>
    <scope>NUCLEOTIDE SEQUENCE [LARGE SCALE GENOMIC DNA]</scope>
    <source>
        <strain evidence="2">CGMCC 4.7329</strain>
    </source>
</reference>